<dbReference type="RefSeq" id="WP_269922360.1">
    <property type="nucleotide sequence ID" value="NZ_JAMKBI010000008.1"/>
</dbReference>
<dbReference type="AlphaFoldDB" id="A0A9X3LA06"/>
<evidence type="ECO:0000313" key="2">
    <source>
        <dbReference type="Proteomes" id="UP001152172"/>
    </source>
</evidence>
<proteinExistence type="predicted"/>
<comment type="caution">
    <text evidence="1">The sequence shown here is derived from an EMBL/GenBank/DDBJ whole genome shotgun (WGS) entry which is preliminary data.</text>
</comment>
<organism evidence="1 2">
    <name type="scientific">Psychrobacillus psychrodurans</name>
    <dbReference type="NCBI Taxonomy" id="126157"/>
    <lineage>
        <taxon>Bacteria</taxon>
        <taxon>Bacillati</taxon>
        <taxon>Bacillota</taxon>
        <taxon>Bacilli</taxon>
        <taxon>Bacillales</taxon>
        <taxon>Bacillaceae</taxon>
        <taxon>Psychrobacillus</taxon>
    </lineage>
</organism>
<sequence length="279" mass="32750">MEANELKKILNELKSGERTWETAQEDVIVYSMLEHIGSTDGELRDQLIYSMFYQLIIEKKLLGPELLTELLVVALNDLLYKGIGEKETDTVFTRSFTTLLIALILYRDNEDDFLDQNMVLRVKDNLIDYINLEKDLRGYVPDKGWAHSIAHVADTFDELVKSNKVDSEHFGEMLNALWNKLFVFDSVYIHEEEERILIPILEMLERGLKIKEIELLIQQIPNELKKKKSIIKEEEYWFLYANCKAFLKSFHIKVQKIPKLDPLKKSIEDCLKSDWNFLS</sequence>
<dbReference type="EMBL" id="JAMKBI010000008">
    <property type="protein sequence ID" value="MCZ8534140.1"/>
    <property type="molecule type" value="Genomic_DNA"/>
</dbReference>
<gene>
    <name evidence="1" type="ORF">M9R61_12530</name>
</gene>
<evidence type="ECO:0000313" key="1">
    <source>
        <dbReference type="EMBL" id="MCZ8534140.1"/>
    </source>
</evidence>
<dbReference type="Proteomes" id="UP001152172">
    <property type="component" value="Unassembled WGS sequence"/>
</dbReference>
<name>A0A9X3LA06_9BACI</name>
<dbReference type="Pfam" id="PF10978">
    <property type="entry name" value="DUF2785"/>
    <property type="match status" value="1"/>
</dbReference>
<reference evidence="1" key="1">
    <citation type="submission" date="2022-05" db="EMBL/GenBank/DDBJ databases">
        <authorList>
            <person name="Colautti A."/>
            <person name="Iacumin L."/>
        </authorList>
    </citation>
    <scope>NUCLEOTIDE SEQUENCE</scope>
    <source>
        <strain evidence="1">DSM 30747</strain>
    </source>
</reference>
<protein>
    <submittedName>
        <fullName evidence="1">DUF2785 domain-containing protein</fullName>
    </submittedName>
</protein>
<dbReference type="InterPro" id="IPR021247">
    <property type="entry name" value="DUF2785"/>
</dbReference>
<accession>A0A9X3LA06</accession>
<keyword evidence="2" id="KW-1185">Reference proteome</keyword>